<dbReference type="PROSITE" id="PS51471">
    <property type="entry name" value="FE2OG_OXY"/>
    <property type="match status" value="1"/>
</dbReference>
<protein>
    <submittedName>
        <fullName evidence="2">BY PROTMAP: gi|342320982|gb|EGU12920.1| Thymine dioxygenase [Rhodotorula glutinis ATCC 204091]</fullName>
    </submittedName>
</protein>
<dbReference type="STRING" id="5286.A0A0K3CIF8"/>
<dbReference type="InterPro" id="IPR005123">
    <property type="entry name" value="Oxoglu/Fe-dep_dioxygenase_dom"/>
</dbReference>
<keyword evidence="2" id="KW-0223">Dioxygenase</keyword>
<dbReference type="Pfam" id="PF03171">
    <property type="entry name" value="2OG-FeII_Oxy"/>
    <property type="match status" value="1"/>
</dbReference>
<dbReference type="InterPro" id="IPR050231">
    <property type="entry name" value="Iron_ascorbate_oxido_reductase"/>
</dbReference>
<dbReference type="Gene3D" id="2.60.120.330">
    <property type="entry name" value="B-lactam Antibiotic, Isopenicillin N Synthase, Chain"/>
    <property type="match status" value="1"/>
</dbReference>
<dbReference type="InterPro" id="IPR009030">
    <property type="entry name" value="Growth_fac_rcpt_cys_sf"/>
</dbReference>
<dbReference type="GO" id="GO:0051213">
    <property type="term" value="F:dioxygenase activity"/>
    <property type="evidence" value="ECO:0007669"/>
    <property type="project" value="UniProtKB-KW"/>
</dbReference>
<dbReference type="EMBL" id="CWKI01000005">
    <property type="protein sequence ID" value="CTR07006.1"/>
    <property type="molecule type" value="Genomic_DNA"/>
</dbReference>
<keyword evidence="2" id="KW-0560">Oxidoreductase</keyword>
<evidence type="ECO:0000259" key="1">
    <source>
        <dbReference type="PROSITE" id="PS51471"/>
    </source>
</evidence>
<dbReference type="InterPro" id="IPR027443">
    <property type="entry name" value="IPNS-like_sf"/>
</dbReference>
<name>A0A0K3CIF8_RHOTO</name>
<organism evidence="2 3">
    <name type="scientific">Rhodotorula toruloides</name>
    <name type="common">Yeast</name>
    <name type="synonym">Rhodosporidium toruloides</name>
    <dbReference type="NCBI Taxonomy" id="5286"/>
    <lineage>
        <taxon>Eukaryota</taxon>
        <taxon>Fungi</taxon>
        <taxon>Dikarya</taxon>
        <taxon>Basidiomycota</taxon>
        <taxon>Pucciniomycotina</taxon>
        <taxon>Microbotryomycetes</taxon>
        <taxon>Sporidiobolales</taxon>
        <taxon>Sporidiobolaceae</taxon>
        <taxon>Rhodotorula</taxon>
    </lineage>
</organism>
<gene>
    <name evidence="2" type="primary">FGENESH: predicted gene_5.412</name>
    <name evidence="2" type="ORF">BN2166_0028670</name>
</gene>
<keyword evidence="3" id="KW-1185">Reference proteome</keyword>
<evidence type="ECO:0000313" key="2">
    <source>
        <dbReference type="EMBL" id="CTR07006.1"/>
    </source>
</evidence>
<dbReference type="SUPFAM" id="SSF51197">
    <property type="entry name" value="Clavaminate synthase-like"/>
    <property type="match status" value="1"/>
</dbReference>
<accession>A0A0K3CIF8</accession>
<dbReference type="SUPFAM" id="SSF57184">
    <property type="entry name" value="Growth factor receptor domain"/>
    <property type="match status" value="2"/>
</dbReference>
<dbReference type="Proteomes" id="UP000199069">
    <property type="component" value="Unassembled WGS sequence"/>
</dbReference>
<evidence type="ECO:0000313" key="3">
    <source>
        <dbReference type="Proteomes" id="UP000199069"/>
    </source>
</evidence>
<proteinExistence type="predicted"/>
<dbReference type="PANTHER" id="PTHR47990">
    <property type="entry name" value="2-OXOGLUTARATE (2OG) AND FE(II)-DEPENDENT OXYGENASE SUPERFAMILY PROTEIN-RELATED"/>
    <property type="match status" value="1"/>
</dbReference>
<dbReference type="AlphaFoldDB" id="A0A0K3CIF8"/>
<dbReference type="Pfam" id="PF14226">
    <property type="entry name" value="DIOX_N"/>
    <property type="match status" value="1"/>
</dbReference>
<sequence length="798" mass="84810">MAVSGIVPIIDFAPFLTGSQAEKEEVAQELFKACTDVGFLMLRNIDSLVPPSQIASAFALTKQFFDLPMQVKEKLAWECPESNRGYVAEGRERVTQESSKEAIEQLRVQAPDYKETLEIGKDYKEGPYDSPFENRWPEADLPDFKPFMNQFFEDCHKLHVEIMRALALAMGLGEGFFDDKVDQKAHNLRLLNYPSIEKAKIEGGGNRAGSHSDYGTVTLLFQDSVGGLEVQDKQGNFVPARPVPDTVVVNVGDLLMRWSNDVLKSTIHRVVLPADGDPSEPMTARRNSIAFFSNPNLHEMIRCLPGTGEPKYPEVETEAYLVKRLSETCFHLVRRGLKGDCTAAYIANKYSKYCKQKCPLNQTPQFGCICRAGKVTNVDKTKCLTVCSGGSYPVGDGTCANASGYLSAGQCVTPAQCPSGTWADKTGKACSPCADADAKSCSNGSIGTALSCNTKYLFNGTCAASASLPSGYYGDDSTHTARACDAGVATCTGTGAGNALSWQLCRLVAMPSGTFADKVAKACLPCADPDASSCTDGKVGSALACNTQYLSLGICVAAADIPDGYYPDDTTRTAKPCDTGVTKCTGPGDGNALACGSDAAGTPYFLTPDASCLTQCDWGTGGSLPSHTCVECDSAAGILNCDAQGARQCGYNSDGELTYLTPTHACELSTVNFPGYYPDDTTATFEPCDDGVETCVGLWDDQALSCGTRKDGTDLFFVASSDASEDASLGYCVVAADCPDGTTADIGTSAAGSKDEMEQSATRMSGYECGCGVCRAPRVAGWLASKLEVVHVVSKYPK</sequence>
<feature type="domain" description="Fe2OG dioxygenase" evidence="1">
    <location>
        <begin position="184"/>
        <end position="295"/>
    </location>
</feature>
<reference evidence="2 3" key="1">
    <citation type="submission" date="2015-07" db="EMBL/GenBank/DDBJ databases">
        <authorList>
            <person name="Cajimat M.N.B."/>
            <person name="Milazzo M.L."/>
            <person name="Fulhorst C.F."/>
        </authorList>
    </citation>
    <scope>NUCLEOTIDE SEQUENCE [LARGE SCALE GENOMIC DNA]</scope>
    <source>
        <strain evidence="2">Single colony</strain>
    </source>
</reference>
<dbReference type="InterPro" id="IPR026992">
    <property type="entry name" value="DIOX_N"/>
</dbReference>
<dbReference type="InterPro" id="IPR044861">
    <property type="entry name" value="IPNS-like_FE2OG_OXY"/>
</dbReference>